<proteinExistence type="predicted"/>
<dbReference type="AlphaFoldDB" id="A0A0F8XY22"/>
<feature type="domain" description="DNA-directed DNA polymerase family A palm" evidence="1">
    <location>
        <begin position="5"/>
        <end position="132"/>
    </location>
</feature>
<dbReference type="SMART" id="SM00482">
    <property type="entry name" value="POLAc"/>
    <property type="match status" value="1"/>
</dbReference>
<dbReference type="SUPFAM" id="SSF56672">
    <property type="entry name" value="DNA/RNA polymerases"/>
    <property type="match status" value="1"/>
</dbReference>
<evidence type="ECO:0000259" key="1">
    <source>
        <dbReference type="SMART" id="SM00482"/>
    </source>
</evidence>
<dbReference type="EMBL" id="LAZR01056526">
    <property type="protein sequence ID" value="KKK73997.1"/>
    <property type="molecule type" value="Genomic_DNA"/>
</dbReference>
<dbReference type="Gene3D" id="1.10.150.20">
    <property type="entry name" value="5' to 3' exonuclease, C-terminal subdomain"/>
    <property type="match status" value="1"/>
</dbReference>
<reference evidence="2" key="1">
    <citation type="journal article" date="2015" name="Nature">
        <title>Complex archaea that bridge the gap between prokaryotes and eukaryotes.</title>
        <authorList>
            <person name="Spang A."/>
            <person name="Saw J.H."/>
            <person name="Jorgensen S.L."/>
            <person name="Zaremba-Niedzwiedzka K."/>
            <person name="Martijn J."/>
            <person name="Lind A.E."/>
            <person name="van Eijk R."/>
            <person name="Schleper C."/>
            <person name="Guy L."/>
            <person name="Ettema T.J."/>
        </authorList>
    </citation>
    <scope>NUCLEOTIDE SEQUENCE</scope>
</reference>
<dbReference type="InterPro" id="IPR002298">
    <property type="entry name" value="DNA_polymerase_A"/>
</dbReference>
<dbReference type="GO" id="GO:0003887">
    <property type="term" value="F:DNA-directed DNA polymerase activity"/>
    <property type="evidence" value="ECO:0007669"/>
    <property type="project" value="InterPro"/>
</dbReference>
<dbReference type="PRINTS" id="PR00868">
    <property type="entry name" value="DNAPOLI"/>
</dbReference>
<dbReference type="GO" id="GO:0006261">
    <property type="term" value="P:DNA-templated DNA replication"/>
    <property type="evidence" value="ECO:0007669"/>
    <property type="project" value="InterPro"/>
</dbReference>
<dbReference type="InterPro" id="IPR043502">
    <property type="entry name" value="DNA/RNA_pol_sf"/>
</dbReference>
<protein>
    <recommendedName>
        <fullName evidence="1">DNA-directed DNA polymerase family A palm domain-containing protein</fullName>
    </recommendedName>
</protein>
<evidence type="ECO:0000313" key="2">
    <source>
        <dbReference type="EMBL" id="KKK73997.1"/>
    </source>
</evidence>
<accession>A0A0F8XY22</accession>
<dbReference type="GO" id="GO:0003677">
    <property type="term" value="F:DNA binding"/>
    <property type="evidence" value="ECO:0007669"/>
    <property type="project" value="InterPro"/>
</dbReference>
<name>A0A0F8XY22_9ZZZZ</name>
<feature type="non-terminal residue" evidence="2">
    <location>
        <position position="1"/>
    </location>
</feature>
<dbReference type="InterPro" id="IPR001098">
    <property type="entry name" value="DNA-dir_DNA_pol_A_palm_dom"/>
</dbReference>
<organism evidence="2">
    <name type="scientific">marine sediment metagenome</name>
    <dbReference type="NCBI Taxonomy" id="412755"/>
    <lineage>
        <taxon>unclassified sequences</taxon>
        <taxon>metagenomes</taxon>
        <taxon>ecological metagenomes</taxon>
    </lineage>
</organism>
<dbReference type="Gene3D" id="3.30.70.370">
    <property type="match status" value="1"/>
</dbReference>
<dbReference type="GO" id="GO:0006302">
    <property type="term" value="P:double-strand break repair"/>
    <property type="evidence" value="ECO:0007669"/>
    <property type="project" value="TreeGrafter"/>
</dbReference>
<dbReference type="PANTHER" id="PTHR10133">
    <property type="entry name" value="DNA POLYMERASE I"/>
    <property type="match status" value="1"/>
</dbReference>
<sequence>FYGAGPRKFCDMVEEKGYERPKEQQAKDWFYGFGQAFPELVDWKFAVLRAGRDLGYIRTLMRRRRHLPELDSYDGAMRGRAERQAVNSVIQGSASDLIKYAMLKIDPILNNYDAHMNSQTHDELGFIVPESASEEFALIVQEKMMSVEEVFGITVPVLAEFVLGQTWGDTKEKQ</sequence>
<gene>
    <name evidence="2" type="ORF">LCGC14_2888170</name>
</gene>
<comment type="caution">
    <text evidence="2">The sequence shown here is derived from an EMBL/GenBank/DDBJ whole genome shotgun (WGS) entry which is preliminary data.</text>
</comment>
<dbReference type="PANTHER" id="PTHR10133:SF62">
    <property type="entry name" value="DNA POLYMERASE THETA"/>
    <property type="match status" value="1"/>
</dbReference>
<dbReference type="Pfam" id="PF00476">
    <property type="entry name" value="DNA_pol_A"/>
    <property type="match status" value="1"/>
</dbReference>